<evidence type="ECO:0008006" key="4">
    <source>
        <dbReference type="Google" id="ProtNLM"/>
    </source>
</evidence>
<evidence type="ECO:0000256" key="1">
    <source>
        <dbReference type="SAM" id="MobiDB-lite"/>
    </source>
</evidence>
<organism evidence="2 3">
    <name type="scientific">Kaistia terrae</name>
    <dbReference type="NCBI Taxonomy" id="537017"/>
    <lineage>
        <taxon>Bacteria</taxon>
        <taxon>Pseudomonadati</taxon>
        <taxon>Pseudomonadota</taxon>
        <taxon>Alphaproteobacteria</taxon>
        <taxon>Hyphomicrobiales</taxon>
        <taxon>Kaistiaceae</taxon>
        <taxon>Kaistia</taxon>
    </lineage>
</organism>
<dbReference type="Proteomes" id="UP001596150">
    <property type="component" value="Unassembled WGS sequence"/>
</dbReference>
<accession>A0ABW0PU03</accession>
<comment type="caution">
    <text evidence="2">The sequence shown here is derived from an EMBL/GenBank/DDBJ whole genome shotgun (WGS) entry which is preliminary data.</text>
</comment>
<keyword evidence="3" id="KW-1185">Reference proteome</keyword>
<evidence type="ECO:0000313" key="3">
    <source>
        <dbReference type="Proteomes" id="UP001596150"/>
    </source>
</evidence>
<protein>
    <recommendedName>
        <fullName evidence="4">HK97 gp10 family phage protein</fullName>
    </recommendedName>
</protein>
<feature type="region of interest" description="Disordered" evidence="1">
    <location>
        <begin position="65"/>
        <end position="95"/>
    </location>
</feature>
<gene>
    <name evidence="2" type="ORF">ACFPP9_10125</name>
</gene>
<sequence length="141" mass="14702">MNARSLTGSALTAALRKAVDPAISAALQRNAERFRAVLEEDRDAPSPLPEGEVGPQGRARVYGLAGEFPKPSPAALRASTSPSGRGEGRTRSSGFAAPRSVLSVGVAVSGENLFAREFGALDAAADPVIVPAIDRLKRRPR</sequence>
<name>A0ABW0PU03_9HYPH</name>
<dbReference type="RefSeq" id="WP_266341664.1">
    <property type="nucleotide sequence ID" value="NZ_JAPKNH010000001.1"/>
</dbReference>
<proteinExistence type="predicted"/>
<dbReference type="EMBL" id="JBHSML010000003">
    <property type="protein sequence ID" value="MFC5516126.1"/>
    <property type="molecule type" value="Genomic_DNA"/>
</dbReference>
<reference evidence="3" key="1">
    <citation type="journal article" date="2019" name="Int. J. Syst. Evol. Microbiol.">
        <title>The Global Catalogue of Microorganisms (GCM) 10K type strain sequencing project: providing services to taxonomists for standard genome sequencing and annotation.</title>
        <authorList>
            <consortium name="The Broad Institute Genomics Platform"/>
            <consortium name="The Broad Institute Genome Sequencing Center for Infectious Disease"/>
            <person name="Wu L."/>
            <person name="Ma J."/>
        </authorList>
    </citation>
    <scope>NUCLEOTIDE SEQUENCE [LARGE SCALE GENOMIC DNA]</scope>
    <source>
        <strain evidence="3">KACC 12633</strain>
    </source>
</reference>
<evidence type="ECO:0000313" key="2">
    <source>
        <dbReference type="EMBL" id="MFC5516126.1"/>
    </source>
</evidence>